<dbReference type="EMBL" id="NHYD01001079">
    <property type="protein sequence ID" value="PPQ92156.1"/>
    <property type="molecule type" value="Genomic_DNA"/>
</dbReference>
<dbReference type="OrthoDB" id="442680at2759"/>
<dbReference type="Proteomes" id="UP000283269">
    <property type="component" value="Unassembled WGS sequence"/>
</dbReference>
<evidence type="ECO:0000256" key="1">
    <source>
        <dbReference type="SAM" id="Phobius"/>
    </source>
</evidence>
<dbReference type="STRING" id="93625.A0A409XN96"/>
<evidence type="ECO:0000313" key="3">
    <source>
        <dbReference type="Proteomes" id="UP000283269"/>
    </source>
</evidence>
<gene>
    <name evidence="2" type="ORF">CVT25_008781</name>
</gene>
<organism evidence="2 3">
    <name type="scientific">Psilocybe cyanescens</name>
    <dbReference type="NCBI Taxonomy" id="93625"/>
    <lineage>
        <taxon>Eukaryota</taxon>
        <taxon>Fungi</taxon>
        <taxon>Dikarya</taxon>
        <taxon>Basidiomycota</taxon>
        <taxon>Agaricomycotina</taxon>
        <taxon>Agaricomycetes</taxon>
        <taxon>Agaricomycetidae</taxon>
        <taxon>Agaricales</taxon>
        <taxon>Agaricineae</taxon>
        <taxon>Strophariaceae</taxon>
        <taxon>Psilocybe</taxon>
    </lineage>
</organism>
<keyword evidence="1" id="KW-1133">Transmembrane helix</keyword>
<accession>A0A409XN96</accession>
<dbReference type="InParanoid" id="A0A409XN96"/>
<keyword evidence="3" id="KW-1185">Reference proteome</keyword>
<name>A0A409XN96_PSICY</name>
<comment type="caution">
    <text evidence="2">The sequence shown here is derived from an EMBL/GenBank/DDBJ whole genome shotgun (WGS) entry which is preliminary data.</text>
</comment>
<reference evidence="2 3" key="1">
    <citation type="journal article" date="2018" name="Evol. Lett.">
        <title>Horizontal gene cluster transfer increased hallucinogenic mushroom diversity.</title>
        <authorList>
            <person name="Reynolds H.T."/>
            <person name="Vijayakumar V."/>
            <person name="Gluck-Thaler E."/>
            <person name="Korotkin H.B."/>
            <person name="Matheny P.B."/>
            <person name="Slot J.C."/>
        </authorList>
    </citation>
    <scope>NUCLEOTIDE SEQUENCE [LARGE SCALE GENOMIC DNA]</scope>
    <source>
        <strain evidence="2 3">2631</strain>
    </source>
</reference>
<evidence type="ECO:0000313" key="2">
    <source>
        <dbReference type="EMBL" id="PPQ92156.1"/>
    </source>
</evidence>
<feature type="transmembrane region" description="Helical" evidence="1">
    <location>
        <begin position="75"/>
        <end position="97"/>
    </location>
</feature>
<sequence length="293" mass="32852">MSKIHSESQRAKSVRQGSRAADIVNPSDKLVFRITTCSSSLAFYIYNADDHEWAESDERPLLPPPVTCRSGQFNAIFILGIFPSALLSSFLFLLFWATSSDAYIPSAEAEVRDDCAVACNLVRDAERDGGVRRKTLRIMNGCMKCRHLSLSSRWGRIHHGEHRVRPEEPKRELYLIFLEKSNQTPSHTWTRGARNFCSLFLEPVPMQAFVLTLLEKSRDRSQITSISLAVAHTSSRSLPFVAFPSPLAYTSELGTVLGYSFWTALAVVGRWLIYFYEGIITSASDSTSLFLGA</sequence>
<dbReference type="AlphaFoldDB" id="A0A409XN96"/>
<protein>
    <submittedName>
        <fullName evidence="2">Uncharacterized protein</fullName>
    </submittedName>
</protein>
<keyword evidence="1" id="KW-0472">Membrane</keyword>
<keyword evidence="1" id="KW-0812">Transmembrane</keyword>
<proteinExistence type="predicted"/>